<comment type="caution">
    <text evidence="27">The sequence shown here is derived from an EMBL/GenBank/DDBJ whole genome shotgun (WGS) entry which is preliminary data.</text>
</comment>
<dbReference type="InterPro" id="IPR030559">
    <property type="entry name" value="PolZ_Rev3"/>
</dbReference>
<dbReference type="CDD" id="cd05778">
    <property type="entry name" value="DNA_polB_zeta_exo"/>
    <property type="match status" value="1"/>
</dbReference>
<evidence type="ECO:0000256" key="11">
    <source>
        <dbReference type="ARBA" id="ARBA00022833"/>
    </source>
</evidence>
<keyword evidence="12 20" id="KW-0239">DNA-directed DNA polymerase</keyword>
<evidence type="ECO:0000256" key="10">
    <source>
        <dbReference type="ARBA" id="ARBA00022771"/>
    </source>
</evidence>
<evidence type="ECO:0000256" key="5">
    <source>
        <dbReference type="ARBA" id="ARBA00022679"/>
    </source>
</evidence>
<keyword evidence="17 20" id="KW-0539">Nucleus</keyword>
<feature type="domain" description="DNA polymerase delta/zeta catalytic subunit N-terminal" evidence="25">
    <location>
        <begin position="50"/>
        <end position="129"/>
    </location>
</feature>
<dbReference type="InterPro" id="IPR025687">
    <property type="entry name" value="Znf-C4pol"/>
</dbReference>
<keyword evidence="4 20" id="KW-0004">4Fe-4S</keyword>
<dbReference type="Gene3D" id="1.10.132.60">
    <property type="entry name" value="DNA polymerase family B, C-terminal domain"/>
    <property type="match status" value="1"/>
</dbReference>
<evidence type="ECO:0000313" key="27">
    <source>
        <dbReference type="EMBL" id="CAE6411247.1"/>
    </source>
</evidence>
<dbReference type="InterPro" id="IPR006172">
    <property type="entry name" value="DNA-dir_DNA_pol_B"/>
</dbReference>
<evidence type="ECO:0000256" key="3">
    <source>
        <dbReference type="ARBA" id="ARBA00005755"/>
    </source>
</evidence>
<keyword evidence="8 20" id="KW-0479">Metal-binding</keyword>
<dbReference type="InterPro" id="IPR056435">
    <property type="entry name" value="DPOD/Z_N"/>
</dbReference>
<dbReference type="PANTHER" id="PTHR45812">
    <property type="entry name" value="DNA POLYMERASE ZETA CATALYTIC SUBUNIT"/>
    <property type="match status" value="1"/>
</dbReference>
<feature type="compositionally biased region" description="Polar residues" evidence="21">
    <location>
        <begin position="438"/>
        <end position="453"/>
    </location>
</feature>
<feature type="region of interest" description="Disordered" evidence="21">
    <location>
        <begin position="715"/>
        <end position="752"/>
    </location>
</feature>
<dbReference type="GO" id="GO:0008270">
    <property type="term" value="F:zinc ion binding"/>
    <property type="evidence" value="ECO:0007669"/>
    <property type="project" value="UniProtKB-KW"/>
</dbReference>
<feature type="region of interest" description="Disordered" evidence="21">
    <location>
        <begin position="553"/>
        <end position="581"/>
    </location>
</feature>
<organism evidence="27 28">
    <name type="scientific">Rhizoctonia solani</name>
    <dbReference type="NCBI Taxonomy" id="456999"/>
    <lineage>
        <taxon>Eukaryota</taxon>
        <taxon>Fungi</taxon>
        <taxon>Dikarya</taxon>
        <taxon>Basidiomycota</taxon>
        <taxon>Agaricomycotina</taxon>
        <taxon>Agaricomycetes</taxon>
        <taxon>Cantharellales</taxon>
        <taxon>Ceratobasidiaceae</taxon>
        <taxon>Rhizoctonia</taxon>
    </lineage>
</organism>
<evidence type="ECO:0000256" key="13">
    <source>
        <dbReference type="ARBA" id="ARBA00023004"/>
    </source>
</evidence>
<evidence type="ECO:0000256" key="15">
    <source>
        <dbReference type="ARBA" id="ARBA00023125"/>
    </source>
</evidence>
<keyword evidence="14 20" id="KW-0411">Iron-sulfur</keyword>
<dbReference type="GO" id="GO:0051539">
    <property type="term" value="F:4 iron, 4 sulfur cluster binding"/>
    <property type="evidence" value="ECO:0007669"/>
    <property type="project" value="UniProtKB-KW"/>
</dbReference>
<dbReference type="EC" id="2.7.7.7" evidence="20"/>
<dbReference type="Pfam" id="PF14260">
    <property type="entry name" value="zf-C4pol"/>
    <property type="match status" value="1"/>
</dbReference>
<feature type="compositionally biased region" description="Basic and acidic residues" evidence="21">
    <location>
        <begin position="568"/>
        <end position="581"/>
    </location>
</feature>
<keyword evidence="11 20" id="KW-0862">Zinc</keyword>
<keyword evidence="9" id="KW-0227">DNA damage</keyword>
<evidence type="ECO:0000256" key="9">
    <source>
        <dbReference type="ARBA" id="ARBA00022763"/>
    </source>
</evidence>
<keyword evidence="6 20" id="KW-0548">Nucleotidyltransferase</keyword>
<keyword evidence="5 20" id="KW-0808">Transferase</keyword>
<dbReference type="InterPro" id="IPR036397">
    <property type="entry name" value="RNaseH_sf"/>
</dbReference>
<dbReference type="InterPro" id="IPR023211">
    <property type="entry name" value="DNA_pol_palm_dom_sf"/>
</dbReference>
<comment type="similarity">
    <text evidence="3 20">Belongs to the DNA polymerase type-B family.</text>
</comment>
<comment type="subunit">
    <text evidence="19">Forms DNA polymerase zeta with REV7.</text>
</comment>
<name>A0A8H2WWC0_9AGAM</name>
<evidence type="ECO:0000256" key="14">
    <source>
        <dbReference type="ARBA" id="ARBA00023014"/>
    </source>
</evidence>
<reference evidence="27" key="1">
    <citation type="submission" date="2021-01" db="EMBL/GenBank/DDBJ databases">
        <authorList>
            <person name="Kaushik A."/>
        </authorList>
    </citation>
    <scope>NUCLEOTIDE SEQUENCE</scope>
    <source>
        <strain evidence="27">AG6-10EEA</strain>
    </source>
</reference>
<dbReference type="InterPro" id="IPR012337">
    <property type="entry name" value="RNaseH-like_sf"/>
</dbReference>
<gene>
    <name evidence="27" type="ORF">RDB_LOCUS1193</name>
</gene>
<evidence type="ECO:0000259" key="24">
    <source>
        <dbReference type="Pfam" id="PF14260"/>
    </source>
</evidence>
<dbReference type="SMART" id="SM00486">
    <property type="entry name" value="POLBc"/>
    <property type="match status" value="1"/>
</dbReference>
<accession>A0A8H2WWC0</accession>
<dbReference type="InterPro" id="IPR042087">
    <property type="entry name" value="DNA_pol_B_thumb"/>
</dbReference>
<dbReference type="GO" id="GO:0000166">
    <property type="term" value="F:nucleotide binding"/>
    <property type="evidence" value="ECO:0007669"/>
    <property type="project" value="InterPro"/>
</dbReference>
<keyword evidence="10 20" id="KW-0863">Zinc-finger</keyword>
<keyword evidence="13 20" id="KW-0408">Iron</keyword>
<evidence type="ECO:0000256" key="8">
    <source>
        <dbReference type="ARBA" id="ARBA00022723"/>
    </source>
</evidence>
<dbReference type="GO" id="GO:0003887">
    <property type="term" value="F:DNA-directed DNA polymerase activity"/>
    <property type="evidence" value="ECO:0007669"/>
    <property type="project" value="UniProtKB-KW"/>
</dbReference>
<dbReference type="GO" id="GO:0016035">
    <property type="term" value="C:zeta DNA polymerase complex"/>
    <property type="evidence" value="ECO:0007669"/>
    <property type="project" value="InterPro"/>
</dbReference>
<dbReference type="GO" id="GO:0042276">
    <property type="term" value="P:error-prone translesion synthesis"/>
    <property type="evidence" value="ECO:0007669"/>
    <property type="project" value="TreeGrafter"/>
</dbReference>
<dbReference type="FunFam" id="1.10.287.690:FF:000002">
    <property type="entry name" value="DNA polymerase zeta"/>
    <property type="match status" value="1"/>
</dbReference>
<dbReference type="SUPFAM" id="SSF56672">
    <property type="entry name" value="DNA/RNA polymerases"/>
    <property type="match status" value="1"/>
</dbReference>
<dbReference type="SUPFAM" id="SSF53098">
    <property type="entry name" value="Ribonuclease H-like"/>
    <property type="match status" value="1"/>
</dbReference>
<feature type="domain" description="DNA-directed DNA polymerase family B exonuclease" evidence="23">
    <location>
        <begin position="740"/>
        <end position="929"/>
    </location>
</feature>
<evidence type="ECO:0000256" key="12">
    <source>
        <dbReference type="ARBA" id="ARBA00022932"/>
    </source>
</evidence>
<feature type="domain" description="DNA-directed DNA polymerase family B multifunctional" evidence="22">
    <location>
        <begin position="996"/>
        <end position="1443"/>
    </location>
</feature>
<evidence type="ECO:0000256" key="16">
    <source>
        <dbReference type="ARBA" id="ARBA00023204"/>
    </source>
</evidence>
<dbReference type="PROSITE" id="PS00116">
    <property type="entry name" value="DNA_POLYMERASE_B"/>
    <property type="match status" value="1"/>
</dbReference>
<sequence length="1593" mass="179253">MEPLKVQITNIDWSLVRSGSLDNTRFSRCPVIRIFGISSTGEKSCVHIHQVYPYFYIPYDGPMAPEEVGRYIRSLTQALNRAIAISLKRNPLEARYVRAVILVKGVHFYGFHCSYSPFLKVIMADPGLIQRAATVLRSGAVMRQKVQTYETHISYIMQFMCDFGLYGCGWLEFSRYYLRQGTGEGTRDLLPGQFSRSPHPKMSRMSTEIDIISHQILNRNKLSQRHLHHKLDISASAPPSEPLVQSVRELWDSERARRSANGLNPTPELPREGGASERGAGGQWEQEPLFWEQLRTRMNNPKAEVNIAQGWEKWVMTAFESVEALWEEGWKTWIPQLSGRAPGAEEATKPTTRVARDFNPFELTQAEQNPGLQDGHASNLDDVDEDIAAGQALQKLVIAAEEADDWHDDDDQWDDQLYEDEVEGMFTQVASREISVPATPTKQRLRTTTPVSSSRRDSPVTMPDRAKNGSRSYISPTTTPSKRVAMKDSPSKFDRILKDLEKAPVRMPPLAGSSSNINPTPGIHLARTRANARTPMFEEGNPFLDADIALPGPTKTTHTEDNTSPVTKRKELTHEPGQEPVRKTTRWADLEERLINITYRAPPAPVAQASVYEYNCRPPSAKELAESLVDYGLPSKIYRVPYYSNEDDVPEQPMRYAGRVYHIKGGNGVGSLEHWESSEAPAQVLQNVPEITGWEYAGVPPSSKVVKQWLDSAPSQDARAPNLGRSQIEGPTQNTHGFKITQKKSGRSGTRQKQTISAMSVEIFVCSRGDLLPNPTEDEITCLFYSHSESGGDAEDRVDYQSGCIVVSPDQPPPVDPRWIPGYKIEIVSTELDLFNALIDLVREFDPDILAGWQVQTASWGYIDARCQSTGLILSEEIARVSSNHGHKPGSEQWDERHGASFRVVGRHVLNVWRIMRSEQSLDQYTYENVAFHLMHKRVPKYTPKTLTHWFNSDVPSRVVRVLKYWADRTATILDLLDHTELILRTAESARIIGVDFMSVLTRGSQFKVESIMFKIAKQENYVLISPSKEQVGSQNACESLPLVMEPESAFYNPLVVLDFQSLYPSIMIAYNYCYSTFLGRCALFQGKNKFGVTELNLPPGLLEAIGEENIHVAANGMAYAKRNVREGLLGRMLMELLDTRIMVKQAMKSAKGDKGLHKILNARQLSLKLMCNVTFGYTMAGFSGRMPAAEIADSIVQSGRETLEKAIALIEATPKWGARVVYGDTDSLFIYLPGRTKDEAFRIGNEIANVVTESNPPPIKLKFEKVYYPCVLMTKKRYVGFKYENPDDKQPEFDAKGIETVRRDGIPAGQKMVERCLKILFRSQDFSEVKKYCVDSWTKILKGQASPQDFIFAKEVRLGTYSDKAPPPPGATVAARKLALDPMSEPQYGERVPYVIVRGEPGSRLVDRAVPPEELLKDRHKSIDENYYITHSLIPPLERIFNLVGANVRQWFEEMPKPARLDTAAAGSETNGRPNIDDHFRRLECLVCKQPNDTNVCDDCLDDPLLSGKTLLEKVRKVERRIKGVQLVCATCTESPASEAIMCESLECSWMYARVKNAQKLENIKQIQALINQFPTLKIQDRGNSDSTINEV</sequence>
<proteinExistence type="inferred from homology"/>
<protein>
    <recommendedName>
        <fullName evidence="20">DNA polymerase</fullName>
        <ecNumber evidence="20">2.7.7.7</ecNumber>
    </recommendedName>
</protein>
<comment type="catalytic activity">
    <reaction evidence="18 20">
        <text>DNA(n) + a 2'-deoxyribonucleoside 5'-triphosphate = DNA(n+1) + diphosphate</text>
        <dbReference type="Rhea" id="RHEA:22508"/>
        <dbReference type="Rhea" id="RHEA-COMP:17339"/>
        <dbReference type="Rhea" id="RHEA-COMP:17340"/>
        <dbReference type="ChEBI" id="CHEBI:33019"/>
        <dbReference type="ChEBI" id="CHEBI:61560"/>
        <dbReference type="ChEBI" id="CHEBI:173112"/>
        <dbReference type="EC" id="2.7.7.7"/>
    </reaction>
</comment>
<dbReference type="GO" id="GO:0000724">
    <property type="term" value="P:double-strand break repair via homologous recombination"/>
    <property type="evidence" value="ECO:0007669"/>
    <property type="project" value="TreeGrafter"/>
</dbReference>
<dbReference type="GO" id="GO:0006260">
    <property type="term" value="P:DNA replication"/>
    <property type="evidence" value="ECO:0007669"/>
    <property type="project" value="UniProtKB-KW"/>
</dbReference>
<dbReference type="Pfam" id="PF24065">
    <property type="entry name" value="REV3_N"/>
    <property type="match status" value="1"/>
</dbReference>
<dbReference type="InterPro" id="IPR017964">
    <property type="entry name" value="DNA-dir_DNA_pol_B_CS"/>
</dbReference>
<dbReference type="InterPro" id="IPR006134">
    <property type="entry name" value="DNA-dir_DNA_pol_B_multi_dom"/>
</dbReference>
<dbReference type="FunFam" id="1.10.132.60:FF:000007">
    <property type="entry name" value="DNA polymerase"/>
    <property type="match status" value="1"/>
</dbReference>
<evidence type="ECO:0000256" key="17">
    <source>
        <dbReference type="ARBA" id="ARBA00023242"/>
    </source>
</evidence>
<dbReference type="EMBL" id="CAJMXA010000014">
    <property type="protein sequence ID" value="CAE6411247.1"/>
    <property type="molecule type" value="Genomic_DNA"/>
</dbReference>
<dbReference type="PRINTS" id="PR00106">
    <property type="entry name" value="DNAPOLB"/>
</dbReference>
<evidence type="ECO:0000256" key="2">
    <source>
        <dbReference type="ARBA" id="ARBA00004123"/>
    </source>
</evidence>
<evidence type="ECO:0000256" key="21">
    <source>
        <dbReference type="SAM" id="MobiDB-lite"/>
    </source>
</evidence>
<evidence type="ECO:0000259" key="25">
    <source>
        <dbReference type="Pfam" id="PF24055"/>
    </source>
</evidence>
<keyword evidence="15 20" id="KW-0238">DNA-binding</keyword>
<dbReference type="Gene3D" id="3.30.342.10">
    <property type="entry name" value="DNA Polymerase, chain B, domain 1"/>
    <property type="match status" value="1"/>
</dbReference>
<dbReference type="Gene3D" id="1.10.287.690">
    <property type="entry name" value="Helix hairpin bin"/>
    <property type="match status" value="1"/>
</dbReference>
<feature type="region of interest" description="Disordered" evidence="21">
    <location>
        <begin position="436"/>
        <end position="488"/>
    </location>
</feature>
<evidence type="ECO:0000256" key="6">
    <source>
        <dbReference type="ARBA" id="ARBA00022695"/>
    </source>
</evidence>
<dbReference type="InterPro" id="IPR043502">
    <property type="entry name" value="DNA/RNA_pol_sf"/>
</dbReference>
<dbReference type="PANTHER" id="PTHR45812:SF1">
    <property type="entry name" value="DNA POLYMERASE ZETA CATALYTIC SUBUNIT"/>
    <property type="match status" value="1"/>
</dbReference>
<dbReference type="Gene3D" id="3.30.420.10">
    <property type="entry name" value="Ribonuclease H-like superfamily/Ribonuclease H"/>
    <property type="match status" value="1"/>
</dbReference>
<evidence type="ECO:0000256" key="18">
    <source>
        <dbReference type="ARBA" id="ARBA00049244"/>
    </source>
</evidence>
<dbReference type="Pfam" id="PF24055">
    <property type="entry name" value="POL3_N"/>
    <property type="match status" value="1"/>
</dbReference>
<comment type="subcellular location">
    <subcellularLocation>
        <location evidence="2 20">Nucleus</location>
    </subcellularLocation>
</comment>
<feature type="domain" description="DNA polymerase zeta catalytic subunit N-terminal" evidence="26">
    <location>
        <begin position="5"/>
        <end position="49"/>
    </location>
</feature>
<comment type="cofactor">
    <cofactor evidence="1 20">
        <name>[4Fe-4S] cluster</name>
        <dbReference type="ChEBI" id="CHEBI:49883"/>
    </cofactor>
</comment>
<evidence type="ECO:0000259" key="23">
    <source>
        <dbReference type="Pfam" id="PF03104"/>
    </source>
</evidence>
<evidence type="ECO:0000256" key="1">
    <source>
        <dbReference type="ARBA" id="ARBA00001966"/>
    </source>
</evidence>
<dbReference type="GO" id="GO:0005634">
    <property type="term" value="C:nucleus"/>
    <property type="evidence" value="ECO:0007669"/>
    <property type="project" value="UniProtKB-SubCell"/>
</dbReference>
<evidence type="ECO:0000259" key="22">
    <source>
        <dbReference type="Pfam" id="PF00136"/>
    </source>
</evidence>
<evidence type="ECO:0000256" key="20">
    <source>
        <dbReference type="RuleBase" id="RU000442"/>
    </source>
</evidence>
<dbReference type="Pfam" id="PF00136">
    <property type="entry name" value="DNA_pol_B"/>
    <property type="match status" value="1"/>
</dbReference>
<dbReference type="GO" id="GO:0003677">
    <property type="term" value="F:DNA binding"/>
    <property type="evidence" value="ECO:0007669"/>
    <property type="project" value="UniProtKB-KW"/>
</dbReference>
<feature type="region of interest" description="Disordered" evidence="21">
    <location>
        <begin position="256"/>
        <end position="283"/>
    </location>
</feature>
<evidence type="ECO:0000256" key="4">
    <source>
        <dbReference type="ARBA" id="ARBA00022485"/>
    </source>
</evidence>
<dbReference type="InterPro" id="IPR056447">
    <property type="entry name" value="REV3_N"/>
</dbReference>
<evidence type="ECO:0000256" key="7">
    <source>
        <dbReference type="ARBA" id="ARBA00022705"/>
    </source>
</evidence>
<dbReference type="Proteomes" id="UP000663853">
    <property type="component" value="Unassembled WGS sequence"/>
</dbReference>
<keyword evidence="7 20" id="KW-0235">DNA replication</keyword>
<keyword evidence="16" id="KW-0234">DNA repair</keyword>
<dbReference type="FunFam" id="3.30.420.10:FF:000024">
    <property type="entry name" value="DNA polymerase zeta catalytic subunit"/>
    <property type="match status" value="1"/>
</dbReference>
<evidence type="ECO:0000256" key="19">
    <source>
        <dbReference type="ARBA" id="ARBA00066055"/>
    </source>
</evidence>
<dbReference type="Gene3D" id="3.90.1600.10">
    <property type="entry name" value="Palm domain of DNA polymerase"/>
    <property type="match status" value="1"/>
</dbReference>
<feature type="compositionally biased region" description="Polar residues" evidence="21">
    <location>
        <begin position="469"/>
        <end position="481"/>
    </location>
</feature>
<dbReference type="InterPro" id="IPR006133">
    <property type="entry name" value="DNA-dir_DNA_pol_B_exonuc"/>
</dbReference>
<evidence type="ECO:0000313" key="28">
    <source>
        <dbReference type="Proteomes" id="UP000663853"/>
    </source>
</evidence>
<dbReference type="CDD" id="cd05534">
    <property type="entry name" value="POLBc_zeta"/>
    <property type="match status" value="1"/>
</dbReference>
<feature type="domain" description="C4-type zinc-finger of DNA polymerase delta" evidence="24">
    <location>
        <begin position="1486"/>
        <end position="1555"/>
    </location>
</feature>
<evidence type="ECO:0000259" key="26">
    <source>
        <dbReference type="Pfam" id="PF24065"/>
    </source>
</evidence>
<dbReference type="Pfam" id="PF03104">
    <property type="entry name" value="DNA_pol_B_exo1"/>
    <property type="match status" value="1"/>
</dbReference>